<accession>A0A2P5A0M3</accession>
<gene>
    <name evidence="1" type="ORF">TGAM01_v201455</name>
</gene>
<organism evidence="1 2">
    <name type="scientific">Trichoderma gamsii</name>
    <dbReference type="NCBI Taxonomy" id="398673"/>
    <lineage>
        <taxon>Eukaryota</taxon>
        <taxon>Fungi</taxon>
        <taxon>Dikarya</taxon>
        <taxon>Ascomycota</taxon>
        <taxon>Pezizomycotina</taxon>
        <taxon>Sordariomycetes</taxon>
        <taxon>Hypocreomycetidae</taxon>
        <taxon>Hypocreales</taxon>
        <taxon>Hypocreaceae</taxon>
        <taxon>Trichoderma</taxon>
    </lineage>
</organism>
<sequence>MPSSILPLKPILYQVAATDFPSLTDRTNNAAKALAKENVIYSPCHSRIIQRQQI</sequence>
<proteinExistence type="predicted"/>
<name>A0A2P5A0M3_9HYPO</name>
<dbReference type="Proteomes" id="UP000054821">
    <property type="component" value="Unassembled WGS sequence"/>
</dbReference>
<reference evidence="1 2" key="1">
    <citation type="journal article" date="2016" name="Genome Announc.">
        <title>Draft Whole-Genome Sequence of Trichoderma gamsii T6085, a Promising Biocontrol Agent of Fusarium Head Blight on Wheat.</title>
        <authorList>
            <person name="Baroncelli R."/>
            <person name="Zapparata A."/>
            <person name="Piaggeschi G."/>
            <person name="Sarrocco S."/>
            <person name="Vannacci G."/>
        </authorList>
    </citation>
    <scope>NUCLEOTIDE SEQUENCE [LARGE SCALE GENOMIC DNA]</scope>
    <source>
        <strain evidence="1 2">T6085</strain>
    </source>
</reference>
<dbReference type="EMBL" id="JPDN02000003">
    <property type="protein sequence ID" value="PON30088.1"/>
    <property type="molecule type" value="Genomic_DNA"/>
</dbReference>
<comment type="caution">
    <text evidence="1">The sequence shown here is derived from an EMBL/GenBank/DDBJ whole genome shotgun (WGS) entry which is preliminary data.</text>
</comment>
<dbReference type="RefSeq" id="XP_024406584.1">
    <property type="nucleotide sequence ID" value="XM_024548768.1"/>
</dbReference>
<evidence type="ECO:0000313" key="2">
    <source>
        <dbReference type="Proteomes" id="UP000054821"/>
    </source>
</evidence>
<dbReference type="AlphaFoldDB" id="A0A2P5A0M3"/>
<keyword evidence="2" id="KW-1185">Reference proteome</keyword>
<dbReference type="GeneID" id="36347329"/>
<protein>
    <submittedName>
        <fullName evidence="1">Uncharacterized protein</fullName>
    </submittedName>
</protein>
<evidence type="ECO:0000313" key="1">
    <source>
        <dbReference type="EMBL" id="PON30088.1"/>
    </source>
</evidence>